<dbReference type="InterPro" id="IPR039426">
    <property type="entry name" value="TonB-dep_rcpt-like"/>
</dbReference>
<keyword evidence="2" id="KW-0812">Transmembrane</keyword>
<dbReference type="EMBL" id="OCMT01000002">
    <property type="protein sequence ID" value="SOD14413.1"/>
    <property type="molecule type" value="Genomic_DNA"/>
</dbReference>
<reference evidence="6" key="1">
    <citation type="submission" date="2017-09" db="EMBL/GenBank/DDBJ databases">
        <authorList>
            <person name="Varghese N."/>
            <person name="Submissions S."/>
        </authorList>
    </citation>
    <scope>NUCLEOTIDE SEQUENCE [LARGE SCALE GENOMIC DNA]</scope>
    <source>
        <strain evidence="6">CGMCC 1.12803</strain>
    </source>
</reference>
<protein>
    <submittedName>
        <fullName evidence="5">TonB-dependent Receptor Plug Domain</fullName>
    </submittedName>
</protein>
<evidence type="ECO:0000259" key="4">
    <source>
        <dbReference type="Pfam" id="PF07715"/>
    </source>
</evidence>
<keyword evidence="1 3" id="KW-0732">Signal</keyword>
<comment type="similarity">
    <text evidence="2">Belongs to the TonB-dependent receptor family.</text>
</comment>
<keyword evidence="2" id="KW-1134">Transmembrane beta strand</keyword>
<comment type="subcellular location">
    <subcellularLocation>
        <location evidence="2">Cell outer membrane</location>
        <topology evidence="2">Multi-pass membrane protein</topology>
    </subcellularLocation>
</comment>
<dbReference type="Pfam" id="PF07715">
    <property type="entry name" value="Plug"/>
    <property type="match status" value="1"/>
</dbReference>
<dbReference type="OrthoDB" id="679547at2"/>
<dbReference type="PROSITE" id="PS52016">
    <property type="entry name" value="TONB_DEPENDENT_REC_3"/>
    <property type="match status" value="1"/>
</dbReference>
<name>A0A285ZXM7_9SPHI</name>
<keyword evidence="2" id="KW-0998">Cell outer membrane</keyword>
<gene>
    <name evidence="5" type="ORF">SAMN06297358_1562</name>
</gene>
<dbReference type="InterPro" id="IPR037066">
    <property type="entry name" value="Plug_dom_sf"/>
</dbReference>
<dbReference type="PANTHER" id="PTHR30069:SF29">
    <property type="entry name" value="HEMOGLOBIN AND HEMOGLOBIN-HAPTOGLOBIN-BINDING PROTEIN 1-RELATED"/>
    <property type="match status" value="1"/>
</dbReference>
<feature type="chain" id="PRO_5012515781" evidence="3">
    <location>
        <begin position="26"/>
        <end position="807"/>
    </location>
</feature>
<keyword evidence="5" id="KW-0675">Receptor</keyword>
<dbReference type="SUPFAM" id="SSF56935">
    <property type="entry name" value="Porins"/>
    <property type="match status" value="1"/>
</dbReference>
<evidence type="ECO:0000313" key="6">
    <source>
        <dbReference type="Proteomes" id="UP000219281"/>
    </source>
</evidence>
<keyword evidence="6" id="KW-1185">Reference proteome</keyword>
<dbReference type="Proteomes" id="UP000219281">
    <property type="component" value="Unassembled WGS sequence"/>
</dbReference>
<feature type="domain" description="TonB-dependent receptor plug" evidence="4">
    <location>
        <begin position="654"/>
        <end position="701"/>
    </location>
</feature>
<evidence type="ECO:0000313" key="5">
    <source>
        <dbReference type="EMBL" id="SOD14413.1"/>
    </source>
</evidence>
<keyword evidence="2" id="KW-0472">Membrane</keyword>
<dbReference type="RefSeq" id="WP_097130615.1">
    <property type="nucleotide sequence ID" value="NZ_OCMT01000002.1"/>
</dbReference>
<organism evidence="5 6">
    <name type="scientific">Pedobacter xixiisoli</name>
    <dbReference type="NCBI Taxonomy" id="1476464"/>
    <lineage>
        <taxon>Bacteria</taxon>
        <taxon>Pseudomonadati</taxon>
        <taxon>Bacteroidota</taxon>
        <taxon>Sphingobacteriia</taxon>
        <taxon>Sphingobacteriales</taxon>
        <taxon>Sphingobacteriaceae</taxon>
        <taxon>Pedobacter</taxon>
    </lineage>
</organism>
<feature type="signal peptide" evidence="3">
    <location>
        <begin position="1"/>
        <end position="25"/>
    </location>
</feature>
<dbReference type="GO" id="GO:0044718">
    <property type="term" value="P:siderophore transmembrane transport"/>
    <property type="evidence" value="ECO:0007669"/>
    <property type="project" value="TreeGrafter"/>
</dbReference>
<evidence type="ECO:0000256" key="3">
    <source>
        <dbReference type="SAM" id="SignalP"/>
    </source>
</evidence>
<keyword evidence="2" id="KW-0813">Transport</keyword>
<evidence type="ECO:0000256" key="2">
    <source>
        <dbReference type="PROSITE-ProRule" id="PRU01360"/>
    </source>
</evidence>
<dbReference type="Gene3D" id="2.60.40.1930">
    <property type="match status" value="1"/>
</dbReference>
<dbReference type="GO" id="GO:0015344">
    <property type="term" value="F:siderophore uptake transmembrane transporter activity"/>
    <property type="evidence" value="ECO:0007669"/>
    <property type="project" value="TreeGrafter"/>
</dbReference>
<accession>A0A285ZXM7</accession>
<dbReference type="AlphaFoldDB" id="A0A285ZXM7"/>
<sequence length="807" mass="90545">MKISTSVFSLITIFFFSLLPFSALAQQNLLKKLSDYKKVVDQYPIEKIHIHTNQPFYLKSDTIWFKVYVVNTNLNRPSIVSNTVLVDLISPDGETIKQAKLKLSVGLADGFLSLSDTLKSGNYQLRAYTDQLKNYGSKFYYRKTIHITDSIGVSKQRIVKNFNISFFPEGGDLIYGIKSIVGFKAVGDDGLGVKIAGEIVDDKGKLITKINTENLGMGRFSFVPESDRKYFANVRSDNGGYVKEHLPVVKQNGFVINVENKADSIFVKIKTDIGAIRNDVVLIASQDGLVRYASKKHLASSINQLSIDKAVFYTGVVQFTLFNIDGIPVAERLIFCNHNDMLKITSNIMPEYKKREKVNLEVNLKDFSGVSEIGSLSVSVYNETEFPFDEDEERSIAADLLLISDLKGYIEKPNSYFSKSDTIKERYLDNLMLTQGWRRFSWKEQLSSKMITAKEQMMITDNIRGSIQLASKKPYSHADIILYQQGYFKDILFSKTDSVGKFSFEKLNLIDKNQIVIAPVDQKIKGLIIKVDGMENKADIEKVSTFGEIYLVDSVKSVENLHVNNLYKRFLGTTLKQVIIKGKRRADAVEGSANLNGSGKADAIVLAKDLETTHDLTTYLINNVMGLKLSDDMIYSRDVPEKDEFGKILKGPPPMLVIFDGMPVSQASFKISNINANDVASIEILKGTSAAMYGINGLGGVIIITQKRGFNSDDDPSRKSNKGVFNFSITGYQIKKEHYSPSYDVKAPQNYDFRKALYWNPSMLVVKDQVNKLSFYNSDYSGKVKVVIEGISADGQVGRYVYSYSVK</sequence>
<proteinExistence type="inferred from homology"/>
<evidence type="ECO:0000256" key="1">
    <source>
        <dbReference type="ARBA" id="ARBA00022729"/>
    </source>
</evidence>
<dbReference type="InterPro" id="IPR012910">
    <property type="entry name" value="Plug_dom"/>
</dbReference>
<dbReference type="Gene3D" id="2.170.130.10">
    <property type="entry name" value="TonB-dependent receptor, plug domain"/>
    <property type="match status" value="1"/>
</dbReference>
<dbReference type="GO" id="GO:0009279">
    <property type="term" value="C:cell outer membrane"/>
    <property type="evidence" value="ECO:0007669"/>
    <property type="project" value="UniProtKB-SubCell"/>
</dbReference>
<dbReference type="PANTHER" id="PTHR30069">
    <property type="entry name" value="TONB-DEPENDENT OUTER MEMBRANE RECEPTOR"/>
    <property type="match status" value="1"/>
</dbReference>